<dbReference type="EMBL" id="JACCKB010000117">
    <property type="protein sequence ID" value="NYZ69664.1"/>
    <property type="molecule type" value="Genomic_DNA"/>
</dbReference>
<dbReference type="InterPro" id="IPR002078">
    <property type="entry name" value="Sigma_54_int"/>
</dbReference>
<dbReference type="InterPro" id="IPR027417">
    <property type="entry name" value="P-loop_NTPase"/>
</dbReference>
<gene>
    <name evidence="11" type="ORF">H0A36_26985</name>
</gene>
<dbReference type="InterPro" id="IPR002197">
    <property type="entry name" value="HTH_Fis"/>
</dbReference>
<dbReference type="PROSITE" id="PS50110">
    <property type="entry name" value="RESPONSE_REGULATORY"/>
    <property type="match status" value="1"/>
</dbReference>
<evidence type="ECO:0000256" key="3">
    <source>
        <dbReference type="ARBA" id="ARBA00022840"/>
    </source>
</evidence>
<keyword evidence="1 7" id="KW-0597">Phosphoprotein</keyword>
<accession>A0A853II06</accession>
<evidence type="ECO:0000259" key="10">
    <source>
        <dbReference type="PROSITE" id="PS50110"/>
    </source>
</evidence>
<evidence type="ECO:0000259" key="9">
    <source>
        <dbReference type="PROSITE" id="PS50045"/>
    </source>
</evidence>
<dbReference type="InterPro" id="IPR058031">
    <property type="entry name" value="AAA_lid_NorR"/>
</dbReference>
<keyword evidence="3" id="KW-0067">ATP-binding</keyword>
<evidence type="ECO:0000256" key="5">
    <source>
        <dbReference type="ARBA" id="ARBA00023015"/>
    </source>
</evidence>
<dbReference type="PROSITE" id="PS50045">
    <property type="entry name" value="SIGMA54_INTERACT_4"/>
    <property type="match status" value="1"/>
</dbReference>
<dbReference type="GO" id="GO:0006355">
    <property type="term" value="P:regulation of DNA-templated transcription"/>
    <property type="evidence" value="ECO:0007669"/>
    <property type="project" value="InterPro"/>
</dbReference>
<dbReference type="FunFam" id="3.40.50.2300:FF:000018">
    <property type="entry name" value="DNA-binding transcriptional regulator NtrC"/>
    <property type="match status" value="1"/>
</dbReference>
<dbReference type="RefSeq" id="WP_180571644.1">
    <property type="nucleotide sequence ID" value="NZ_JACCKB010000117.1"/>
</dbReference>
<keyword evidence="5" id="KW-0805">Transcription regulation</keyword>
<dbReference type="Gene3D" id="3.40.50.300">
    <property type="entry name" value="P-loop containing nucleotide triphosphate hydrolases"/>
    <property type="match status" value="1"/>
</dbReference>
<sequence>MNTAPKVLLVDDEEQVLKANSQWLELSGFSVICCNTAHEAINQLQQGFMGVVISDVKMPGMDGLTLLEQAKQLNGNLPIILITGHGDVSMAVEALQKGAYDFIEKPFDPDRLKERIQRAHEQLELKIKNQQLRQQLAEQSGISAKLLGESKAIQLVREEILSLANFNTPVLIHGETGCGKELVAQCLHEYSQRANKPFVALNCGAIPEALFESELFGHEAGAFSGAQKQRKGKLEHADGGVVFLDEVESMPSHLQVKLLRALQSGEIERLGSNRIINLDIRVISATKVSLKDAGEFRQDLYYRLNVSEINLSPLRERQTDIPLLFTHFADLAAEQYQRPVKTLAPSDIDLLMAYAWPGNIRELRNIATRYILARDKSIIDLIDADNSKEIEEADRILESVLSLSQKLNQYERQLLHKALEKYQGNISQVMAELDLPRRTLNQKMQKYGLNRLDYLEK</sequence>
<dbReference type="AlphaFoldDB" id="A0A853II06"/>
<dbReference type="Gene3D" id="1.10.10.60">
    <property type="entry name" value="Homeodomain-like"/>
    <property type="match status" value="1"/>
</dbReference>
<dbReference type="SMART" id="SM00382">
    <property type="entry name" value="AAA"/>
    <property type="match status" value="1"/>
</dbReference>
<dbReference type="InterPro" id="IPR025944">
    <property type="entry name" value="Sigma_54_int_dom_CS"/>
</dbReference>
<dbReference type="Gene3D" id="1.10.8.60">
    <property type="match status" value="1"/>
</dbReference>
<dbReference type="SMART" id="SM00448">
    <property type="entry name" value="REC"/>
    <property type="match status" value="1"/>
</dbReference>
<dbReference type="PANTHER" id="PTHR32071:SF57">
    <property type="entry name" value="C4-DICARBOXYLATE TRANSPORT TRANSCRIPTIONAL REGULATORY PROTEIN DCTD"/>
    <property type="match status" value="1"/>
</dbReference>
<evidence type="ECO:0000313" key="11">
    <source>
        <dbReference type="EMBL" id="NYZ69664.1"/>
    </source>
</evidence>
<keyword evidence="6" id="KW-0804">Transcription</keyword>
<dbReference type="GO" id="GO:0000160">
    <property type="term" value="P:phosphorelay signal transduction system"/>
    <property type="evidence" value="ECO:0007669"/>
    <property type="project" value="UniProtKB-KW"/>
</dbReference>
<dbReference type="CDD" id="cd00009">
    <property type="entry name" value="AAA"/>
    <property type="match status" value="1"/>
</dbReference>
<dbReference type="Pfam" id="PF00158">
    <property type="entry name" value="Sigma54_activat"/>
    <property type="match status" value="1"/>
</dbReference>
<keyword evidence="2" id="KW-0547">Nucleotide-binding</keyword>
<comment type="caution">
    <text evidence="11">The sequence shown here is derived from an EMBL/GenBank/DDBJ whole genome shotgun (WGS) entry which is preliminary data.</text>
</comment>
<keyword evidence="4" id="KW-0902">Two-component regulatory system</keyword>
<dbReference type="SUPFAM" id="SSF46689">
    <property type="entry name" value="Homeodomain-like"/>
    <property type="match status" value="1"/>
</dbReference>
<evidence type="ECO:0000256" key="4">
    <source>
        <dbReference type="ARBA" id="ARBA00023012"/>
    </source>
</evidence>
<dbReference type="PRINTS" id="PR01590">
    <property type="entry name" value="HTHFIS"/>
</dbReference>
<dbReference type="InterPro" id="IPR001789">
    <property type="entry name" value="Sig_transdc_resp-reg_receiver"/>
</dbReference>
<dbReference type="SUPFAM" id="SSF52540">
    <property type="entry name" value="P-loop containing nucleoside triphosphate hydrolases"/>
    <property type="match status" value="1"/>
</dbReference>
<feature type="domain" description="Response regulatory" evidence="10">
    <location>
        <begin position="6"/>
        <end position="120"/>
    </location>
</feature>
<dbReference type="FunFam" id="3.40.50.300:FF:000006">
    <property type="entry name" value="DNA-binding transcriptional regulator NtrC"/>
    <property type="match status" value="1"/>
</dbReference>
<name>A0A853II06_9GAMM</name>
<dbReference type="PANTHER" id="PTHR32071">
    <property type="entry name" value="TRANSCRIPTIONAL REGULATORY PROTEIN"/>
    <property type="match status" value="1"/>
</dbReference>
<feature type="coiled-coil region" evidence="8">
    <location>
        <begin position="113"/>
        <end position="140"/>
    </location>
</feature>
<proteinExistence type="predicted"/>
<dbReference type="Pfam" id="PF00072">
    <property type="entry name" value="Response_reg"/>
    <property type="match status" value="1"/>
</dbReference>
<reference evidence="11 12" key="1">
    <citation type="submission" date="2020-07" db="EMBL/GenBank/DDBJ databases">
        <title>Endozoicomonas sp. nov., isolated from sediment.</title>
        <authorList>
            <person name="Gu T."/>
        </authorList>
    </citation>
    <scope>NUCLEOTIDE SEQUENCE [LARGE SCALE GENOMIC DNA]</scope>
    <source>
        <strain evidence="11 12">SM1973</strain>
    </source>
</reference>
<evidence type="ECO:0000256" key="8">
    <source>
        <dbReference type="SAM" id="Coils"/>
    </source>
</evidence>
<protein>
    <submittedName>
        <fullName evidence="11">Sigma-54-dependent Fis family transcriptional regulator</fullName>
    </submittedName>
</protein>
<dbReference type="GO" id="GO:0043565">
    <property type="term" value="F:sequence-specific DNA binding"/>
    <property type="evidence" value="ECO:0007669"/>
    <property type="project" value="InterPro"/>
</dbReference>
<organism evidence="11 12">
    <name type="scientific">Spartinivicinus marinus</name>
    <dbReference type="NCBI Taxonomy" id="2994442"/>
    <lineage>
        <taxon>Bacteria</taxon>
        <taxon>Pseudomonadati</taxon>
        <taxon>Pseudomonadota</taxon>
        <taxon>Gammaproteobacteria</taxon>
        <taxon>Oceanospirillales</taxon>
        <taxon>Zooshikellaceae</taxon>
        <taxon>Spartinivicinus</taxon>
    </lineage>
</organism>
<dbReference type="SUPFAM" id="SSF52172">
    <property type="entry name" value="CheY-like"/>
    <property type="match status" value="1"/>
</dbReference>
<dbReference type="CDD" id="cd17549">
    <property type="entry name" value="REC_DctD-like"/>
    <property type="match status" value="1"/>
</dbReference>
<dbReference type="Pfam" id="PF25601">
    <property type="entry name" value="AAA_lid_14"/>
    <property type="match status" value="1"/>
</dbReference>
<dbReference type="PROSITE" id="PS00688">
    <property type="entry name" value="SIGMA54_INTERACT_3"/>
    <property type="match status" value="1"/>
</dbReference>
<dbReference type="Proteomes" id="UP000569732">
    <property type="component" value="Unassembled WGS sequence"/>
</dbReference>
<keyword evidence="8" id="KW-0175">Coiled coil</keyword>
<dbReference type="InterPro" id="IPR003593">
    <property type="entry name" value="AAA+_ATPase"/>
</dbReference>
<dbReference type="GO" id="GO:0005524">
    <property type="term" value="F:ATP binding"/>
    <property type="evidence" value="ECO:0007669"/>
    <property type="project" value="UniProtKB-KW"/>
</dbReference>
<dbReference type="Gene3D" id="3.40.50.2300">
    <property type="match status" value="1"/>
</dbReference>
<feature type="modified residue" description="4-aspartylphosphate" evidence="7">
    <location>
        <position position="55"/>
    </location>
</feature>
<feature type="domain" description="Sigma-54 factor interaction" evidence="9">
    <location>
        <begin position="146"/>
        <end position="372"/>
    </location>
</feature>
<dbReference type="InterPro" id="IPR009057">
    <property type="entry name" value="Homeodomain-like_sf"/>
</dbReference>
<dbReference type="InterPro" id="IPR011006">
    <property type="entry name" value="CheY-like_superfamily"/>
</dbReference>
<evidence type="ECO:0000256" key="7">
    <source>
        <dbReference type="PROSITE-ProRule" id="PRU00169"/>
    </source>
</evidence>
<dbReference type="Pfam" id="PF02954">
    <property type="entry name" value="HTH_8"/>
    <property type="match status" value="1"/>
</dbReference>
<keyword evidence="12" id="KW-1185">Reference proteome</keyword>
<evidence type="ECO:0000256" key="2">
    <source>
        <dbReference type="ARBA" id="ARBA00022741"/>
    </source>
</evidence>
<evidence type="ECO:0000256" key="1">
    <source>
        <dbReference type="ARBA" id="ARBA00022553"/>
    </source>
</evidence>
<evidence type="ECO:0000256" key="6">
    <source>
        <dbReference type="ARBA" id="ARBA00023163"/>
    </source>
</evidence>
<evidence type="ECO:0000313" key="12">
    <source>
        <dbReference type="Proteomes" id="UP000569732"/>
    </source>
</evidence>